<dbReference type="Gene3D" id="3.40.50.1370">
    <property type="entry name" value="Aspartate/ornithine carbamoyltransferase"/>
    <property type="match status" value="2"/>
</dbReference>
<comment type="caution">
    <text evidence="7">The sequence shown here is derived from an EMBL/GenBank/DDBJ whole genome shotgun (WGS) entry which is preliminary data.</text>
</comment>
<reference evidence="8" key="1">
    <citation type="journal article" date="2019" name="Int. J. Syst. Evol. Microbiol.">
        <title>The Global Catalogue of Microorganisms (GCM) 10K type strain sequencing project: providing services to taxonomists for standard genome sequencing and annotation.</title>
        <authorList>
            <consortium name="The Broad Institute Genomics Platform"/>
            <consortium name="The Broad Institute Genome Sequencing Center for Infectious Disease"/>
            <person name="Wu L."/>
            <person name="Ma J."/>
        </authorList>
    </citation>
    <scope>NUCLEOTIDE SEQUENCE [LARGE SCALE GENOMIC DNA]</scope>
    <source>
        <strain evidence="8">CGMCC 1.12404</strain>
    </source>
</reference>
<gene>
    <name evidence="7" type="ORF">GCM10007416_08060</name>
</gene>
<evidence type="ECO:0000259" key="5">
    <source>
        <dbReference type="Pfam" id="PF00185"/>
    </source>
</evidence>
<evidence type="ECO:0000256" key="4">
    <source>
        <dbReference type="RuleBase" id="RU003634"/>
    </source>
</evidence>
<feature type="domain" description="Aspartate/ornithine carbamoyltransferase Asp/Orn-binding" evidence="5">
    <location>
        <begin position="176"/>
        <end position="320"/>
    </location>
</feature>
<comment type="function">
    <text evidence="1">Reversibly catalyzes the transfer of the carbamoyl group from carbamoyl phosphate (CP) to the N(epsilon) atom of ornithine (ORN) to produce L-citrulline.</text>
</comment>
<sequence length="322" mass="36715">MVNLRNRDFLSLKDFKKEELETLLELGLEMKRGLDHKEYLSKKTLGLLFSVPSTRTRISFQVAARQLGAHAEYFSNTSLQLANKESIRDTASVMSRYLDAIIVRWYDMRDYGMGRRTLEKLAEYADCPVINALDDKDHPCQVLADLMTLKEVYGESYKEKKIVFTWGYAERKKSPGVTHSLLTAAAQLGMNLRIAHPKGFELDEEYTSFASQAVKSSGGTIEYCHDLEEALEGADVVYAKTWGSLTLPVEEENRLKLDIRDEWCVTKERFKLANEGAYFMNCLPIIRGDEATADVIDSKQSLIYEESENRLHIQKAILTSLL</sequence>
<evidence type="ECO:0000256" key="1">
    <source>
        <dbReference type="ARBA" id="ARBA00003822"/>
    </source>
</evidence>
<feature type="domain" description="Aspartate/ornithine carbamoyltransferase carbamoyl-P binding" evidence="6">
    <location>
        <begin position="7"/>
        <end position="151"/>
    </location>
</feature>
<dbReference type="Pfam" id="PF02729">
    <property type="entry name" value="OTCace_N"/>
    <property type="match status" value="1"/>
</dbReference>
<dbReference type="EC" id="2.1.3.3" evidence="3"/>
<dbReference type="NCBIfam" id="TIGR00658">
    <property type="entry name" value="orni_carb_tr"/>
    <property type="match status" value="1"/>
</dbReference>
<dbReference type="InterPro" id="IPR036901">
    <property type="entry name" value="Asp/Orn_carbamoylTrfase_sf"/>
</dbReference>
<evidence type="ECO:0000313" key="8">
    <source>
        <dbReference type="Proteomes" id="UP000617979"/>
    </source>
</evidence>
<evidence type="ECO:0000256" key="3">
    <source>
        <dbReference type="NCBIfam" id="TIGR00658"/>
    </source>
</evidence>
<evidence type="ECO:0000256" key="2">
    <source>
        <dbReference type="ARBA" id="ARBA00022679"/>
    </source>
</evidence>
<name>A0ABQ1G6A0_9BACL</name>
<protein>
    <recommendedName>
        <fullName evidence="3">Ornithine carbamoyltransferase</fullName>
        <ecNumber evidence="3">2.1.3.3</ecNumber>
    </recommendedName>
</protein>
<dbReference type="SUPFAM" id="SSF53671">
    <property type="entry name" value="Aspartate/ornithine carbamoyltransferase"/>
    <property type="match status" value="1"/>
</dbReference>
<dbReference type="InterPro" id="IPR006131">
    <property type="entry name" value="Asp_carbamoyltransf_Asp/Orn-bd"/>
</dbReference>
<evidence type="ECO:0000259" key="6">
    <source>
        <dbReference type="Pfam" id="PF02729"/>
    </source>
</evidence>
<proteinExistence type="inferred from homology"/>
<dbReference type="EMBL" id="BMEX01000002">
    <property type="protein sequence ID" value="GGA37529.1"/>
    <property type="molecule type" value="Genomic_DNA"/>
</dbReference>
<dbReference type="PRINTS" id="PR00100">
    <property type="entry name" value="AOTCASE"/>
</dbReference>
<dbReference type="InterPro" id="IPR002292">
    <property type="entry name" value="Orn/put_carbamltrans"/>
</dbReference>
<keyword evidence="8" id="KW-1185">Reference proteome</keyword>
<evidence type="ECO:0000313" key="7">
    <source>
        <dbReference type="EMBL" id="GGA37529.1"/>
    </source>
</evidence>
<dbReference type="InterPro" id="IPR006130">
    <property type="entry name" value="Asp/Orn_carbamoylTrfase"/>
</dbReference>
<dbReference type="InterPro" id="IPR006132">
    <property type="entry name" value="Asp/Orn_carbamoyltranf_P-bd"/>
</dbReference>
<comment type="similarity">
    <text evidence="4">Belongs to the aspartate/ornithine carbamoyltransferase superfamily.</text>
</comment>
<accession>A0ABQ1G6A0</accession>
<organism evidence="7 8">
    <name type="scientific">Kroppenstedtia guangzhouensis</name>
    <dbReference type="NCBI Taxonomy" id="1274356"/>
    <lineage>
        <taxon>Bacteria</taxon>
        <taxon>Bacillati</taxon>
        <taxon>Bacillota</taxon>
        <taxon>Bacilli</taxon>
        <taxon>Bacillales</taxon>
        <taxon>Thermoactinomycetaceae</taxon>
        <taxon>Kroppenstedtia</taxon>
    </lineage>
</organism>
<dbReference type="PRINTS" id="PR00102">
    <property type="entry name" value="OTCASE"/>
</dbReference>
<dbReference type="Proteomes" id="UP000617979">
    <property type="component" value="Unassembled WGS sequence"/>
</dbReference>
<dbReference type="PANTHER" id="PTHR45753:SF3">
    <property type="entry name" value="ORNITHINE TRANSCARBAMYLASE, MITOCHONDRIAL"/>
    <property type="match status" value="1"/>
</dbReference>
<dbReference type="Pfam" id="PF00185">
    <property type="entry name" value="OTCace"/>
    <property type="match status" value="1"/>
</dbReference>
<keyword evidence="2 4" id="KW-0808">Transferase</keyword>
<dbReference type="PANTHER" id="PTHR45753">
    <property type="entry name" value="ORNITHINE CARBAMOYLTRANSFERASE, MITOCHONDRIAL"/>
    <property type="match status" value="1"/>
</dbReference>